<sequence length="88" mass="10170">MRSINSDRIQSTLISIYDTVKTQDIDGAFGWTDDEDIFNTISCCLSDCATYDEITKEKNFVEVANKLNTEFKAKKVHYILLRQLEELL</sequence>
<comment type="caution">
    <text evidence="1">The sequence shown here is derived from an EMBL/GenBank/DDBJ whole genome shotgun (WGS) entry which is preliminary data.</text>
</comment>
<gene>
    <name evidence="1" type="ORF">Cboi01_000007700</name>
</gene>
<accession>A0ACB5TDQ0</accession>
<organism evidence="1 2">
    <name type="scientific">Candida boidinii</name>
    <name type="common">Yeast</name>
    <dbReference type="NCBI Taxonomy" id="5477"/>
    <lineage>
        <taxon>Eukaryota</taxon>
        <taxon>Fungi</taxon>
        <taxon>Dikarya</taxon>
        <taxon>Ascomycota</taxon>
        <taxon>Saccharomycotina</taxon>
        <taxon>Pichiomycetes</taxon>
        <taxon>Pichiales</taxon>
        <taxon>Pichiaceae</taxon>
        <taxon>Ogataea</taxon>
        <taxon>Ogataea/Candida clade</taxon>
    </lineage>
</organism>
<evidence type="ECO:0000313" key="2">
    <source>
        <dbReference type="Proteomes" id="UP001165101"/>
    </source>
</evidence>
<reference evidence="1" key="1">
    <citation type="submission" date="2023-04" db="EMBL/GenBank/DDBJ databases">
        <title>Candida boidinii NBRC 1967.</title>
        <authorList>
            <person name="Ichikawa N."/>
            <person name="Sato H."/>
            <person name="Tonouchi N."/>
        </authorList>
    </citation>
    <scope>NUCLEOTIDE SEQUENCE</scope>
    <source>
        <strain evidence="1">NBRC 1967</strain>
    </source>
</reference>
<proteinExistence type="predicted"/>
<evidence type="ECO:0000313" key="1">
    <source>
        <dbReference type="EMBL" id="GME86898.1"/>
    </source>
</evidence>
<dbReference type="Proteomes" id="UP001165101">
    <property type="component" value="Unassembled WGS sequence"/>
</dbReference>
<name>A0ACB5TDQ0_CANBO</name>
<keyword evidence="2" id="KW-1185">Reference proteome</keyword>
<dbReference type="EMBL" id="BSXV01000016">
    <property type="protein sequence ID" value="GME86898.1"/>
    <property type="molecule type" value="Genomic_DNA"/>
</dbReference>
<protein>
    <submittedName>
        <fullName evidence="1">Unnamed protein product</fullName>
    </submittedName>
</protein>